<dbReference type="Pfam" id="PF13480">
    <property type="entry name" value="Acetyltransf_6"/>
    <property type="match status" value="1"/>
</dbReference>
<evidence type="ECO:0000313" key="2">
    <source>
        <dbReference type="EMBL" id="MBR7672655.1"/>
    </source>
</evidence>
<evidence type="ECO:0000259" key="1">
    <source>
        <dbReference type="Pfam" id="PF13480"/>
    </source>
</evidence>
<dbReference type="SUPFAM" id="SSF55729">
    <property type="entry name" value="Acyl-CoA N-acyltransferases (Nat)"/>
    <property type="match status" value="1"/>
</dbReference>
<sequence length="364" mass="39764">MNASHTSGTSRASHAFHVESHDSLEAVREVWAGLARDSRAPLFHHPPYLDAYAAAPLHHIARTSYLLARDRDGAARAALPLFHQPEMDPLGVLRHQLPARPGTGAEGGAGAGSGLLSHVWHCYDTRILARGPLTAPLLDALLDAAHRIARDGGAQWYGLVNVEAPGALATALDRAAPDRGMCRVRVDERFTADLRRHPTADAFVASLRPRQRQRLRRYGRRAAEAGLATRVVDPREADLDGLLELVRATMAKFGATSFFPEGLFQRFVTALGDRARIIEQRLDGRLIGGAACLVDEERLHFWISGVDYGAAPTFSPNYLLFLEGIHEALRRGVPVFEGGRRNGPFKELFGLRGRPLLAYVAPVG</sequence>
<dbReference type="EMBL" id="JAGSMN010000122">
    <property type="protein sequence ID" value="MBR7672655.1"/>
    <property type="molecule type" value="Genomic_DNA"/>
</dbReference>
<dbReference type="Proteomes" id="UP000675554">
    <property type="component" value="Unassembled WGS sequence"/>
</dbReference>
<organism evidence="2 3">
    <name type="scientific">Streptomyces daliensis</name>
    <dbReference type="NCBI Taxonomy" id="299421"/>
    <lineage>
        <taxon>Bacteria</taxon>
        <taxon>Bacillati</taxon>
        <taxon>Actinomycetota</taxon>
        <taxon>Actinomycetes</taxon>
        <taxon>Kitasatosporales</taxon>
        <taxon>Streptomycetaceae</taxon>
        <taxon>Streptomyces</taxon>
    </lineage>
</organism>
<dbReference type="InterPro" id="IPR038740">
    <property type="entry name" value="BioF2-like_GNAT_dom"/>
</dbReference>
<dbReference type="Gene3D" id="3.40.630.30">
    <property type="match status" value="1"/>
</dbReference>
<accession>A0A8T4ILI0</accession>
<gene>
    <name evidence="2" type="ORF">KDA82_06380</name>
</gene>
<evidence type="ECO:0000313" key="3">
    <source>
        <dbReference type="Proteomes" id="UP000675554"/>
    </source>
</evidence>
<proteinExistence type="predicted"/>
<protein>
    <submittedName>
        <fullName evidence="2">GNAT family N-acetyltransferase</fullName>
        <ecNumber evidence="2">2.3.1.-</ecNumber>
    </submittedName>
</protein>
<dbReference type="EC" id="2.3.1.-" evidence="2"/>
<dbReference type="GO" id="GO:0016746">
    <property type="term" value="F:acyltransferase activity"/>
    <property type="evidence" value="ECO:0007669"/>
    <property type="project" value="UniProtKB-KW"/>
</dbReference>
<feature type="domain" description="BioF2-like acetyltransferase" evidence="1">
    <location>
        <begin position="210"/>
        <end position="346"/>
    </location>
</feature>
<comment type="caution">
    <text evidence="2">The sequence shown here is derived from an EMBL/GenBank/DDBJ whole genome shotgun (WGS) entry which is preliminary data.</text>
</comment>
<keyword evidence="2" id="KW-0012">Acyltransferase</keyword>
<keyword evidence="3" id="KW-1185">Reference proteome</keyword>
<dbReference type="AlphaFoldDB" id="A0A8T4ILI0"/>
<keyword evidence="2" id="KW-0808">Transferase</keyword>
<reference evidence="2" key="1">
    <citation type="submission" date="2021-04" db="EMBL/GenBank/DDBJ databases">
        <title>Sequencing of actinobacteria type strains.</title>
        <authorList>
            <person name="Nguyen G.-S."/>
            <person name="Wentzel A."/>
        </authorList>
    </citation>
    <scope>NUCLEOTIDE SEQUENCE</scope>
    <source>
        <strain evidence="2">DSM 42095</strain>
    </source>
</reference>
<dbReference type="InterPro" id="IPR016181">
    <property type="entry name" value="Acyl_CoA_acyltransferase"/>
</dbReference>
<name>A0A8T4ILI0_9ACTN</name>